<dbReference type="AlphaFoldDB" id="A0A401W7A6"/>
<feature type="chain" id="PRO_5018989338" evidence="1">
    <location>
        <begin position="28"/>
        <end position="216"/>
    </location>
</feature>
<name>A0A401W7A6_STREY</name>
<sequence>MKITRIAAAVAAAALAPALFLATPALADSAQRTSASAPAAEAEQMPMVMQFHDLPSTFTAGGDWTQFSLSMENGYDYAVTHYWSHIVFHTTGSTKGQLRFGDAELQYFAGGEWHPLVVEYGDRRFTTHICPRANPIPARDPHFTEWGNCPAPIDAVQPGGTHTLKLRMRFAASAPATRVLAIANDYASHPSGELSTTWFPNRARFSIVPAEKPVQQ</sequence>
<evidence type="ECO:0000313" key="3">
    <source>
        <dbReference type="Proteomes" id="UP000286746"/>
    </source>
</evidence>
<feature type="signal peptide" evidence="1">
    <location>
        <begin position="1"/>
        <end position="27"/>
    </location>
</feature>
<accession>A0A401W7A6</accession>
<dbReference type="RefSeq" id="WP_125055856.1">
    <property type="nucleotide sequence ID" value="NZ_BHZD01000001.1"/>
</dbReference>
<comment type="caution">
    <text evidence="2">The sequence shown here is derived from an EMBL/GenBank/DDBJ whole genome shotgun (WGS) entry which is preliminary data.</text>
</comment>
<reference evidence="2 3" key="1">
    <citation type="submission" date="2018-11" db="EMBL/GenBank/DDBJ databases">
        <title>Whole genome sequence of Streptomyces paromomycinus NBRC 15454(T).</title>
        <authorList>
            <person name="Komaki H."/>
            <person name="Tamura T."/>
        </authorList>
    </citation>
    <scope>NUCLEOTIDE SEQUENCE [LARGE SCALE GENOMIC DNA]</scope>
    <source>
        <strain evidence="2 3">NBRC 15454</strain>
    </source>
</reference>
<organism evidence="2 3">
    <name type="scientific">Streptomyces paromomycinus</name>
    <name type="common">Streptomyces rimosus subsp. paromomycinus</name>
    <dbReference type="NCBI Taxonomy" id="92743"/>
    <lineage>
        <taxon>Bacteria</taxon>
        <taxon>Bacillati</taxon>
        <taxon>Actinomycetota</taxon>
        <taxon>Actinomycetes</taxon>
        <taxon>Kitasatosporales</taxon>
        <taxon>Streptomycetaceae</taxon>
        <taxon>Streptomyces</taxon>
    </lineage>
</organism>
<proteinExistence type="predicted"/>
<gene>
    <name evidence="2" type="ORF">GKJPGBOP_04939</name>
</gene>
<protein>
    <submittedName>
        <fullName evidence="2">Uncharacterized protein</fullName>
    </submittedName>
</protein>
<keyword evidence="1" id="KW-0732">Signal</keyword>
<keyword evidence="3" id="KW-1185">Reference proteome</keyword>
<evidence type="ECO:0000313" key="2">
    <source>
        <dbReference type="EMBL" id="GCD45217.1"/>
    </source>
</evidence>
<evidence type="ECO:0000256" key="1">
    <source>
        <dbReference type="SAM" id="SignalP"/>
    </source>
</evidence>
<dbReference type="EMBL" id="BHZD01000001">
    <property type="protein sequence ID" value="GCD45217.1"/>
    <property type="molecule type" value="Genomic_DNA"/>
</dbReference>
<dbReference type="Proteomes" id="UP000286746">
    <property type="component" value="Unassembled WGS sequence"/>
</dbReference>